<feature type="signal peptide" evidence="1">
    <location>
        <begin position="1"/>
        <end position="23"/>
    </location>
</feature>
<proteinExistence type="predicted"/>
<dbReference type="InterPro" id="IPR036398">
    <property type="entry name" value="CA_dom_sf"/>
</dbReference>
<protein>
    <recommendedName>
        <fullName evidence="2">Alpha-carbonic anhydrase domain-containing protein</fullName>
    </recommendedName>
</protein>
<feature type="domain" description="Alpha-carbonic anhydrase" evidence="2">
    <location>
        <begin position="25"/>
        <end position="95"/>
    </location>
</feature>
<organism evidence="3 4">
    <name type="scientific">Drosophila yakuba</name>
    <name type="common">Fruit fly</name>
    <dbReference type="NCBI Taxonomy" id="7245"/>
    <lineage>
        <taxon>Eukaryota</taxon>
        <taxon>Metazoa</taxon>
        <taxon>Ecdysozoa</taxon>
        <taxon>Arthropoda</taxon>
        <taxon>Hexapoda</taxon>
        <taxon>Insecta</taxon>
        <taxon>Pterygota</taxon>
        <taxon>Neoptera</taxon>
        <taxon>Endopterygota</taxon>
        <taxon>Diptera</taxon>
        <taxon>Brachycera</taxon>
        <taxon>Muscomorpha</taxon>
        <taxon>Ephydroidea</taxon>
        <taxon>Drosophilidae</taxon>
        <taxon>Drosophila</taxon>
        <taxon>Sophophora</taxon>
    </lineage>
</organism>
<reference evidence="3 4" key="2">
    <citation type="journal article" date="2007" name="PLoS Biol.">
        <title>Principles of genome evolution in the Drosophila melanogaster species group.</title>
        <authorList>
            <person name="Ranz J.M."/>
            <person name="Maurin D."/>
            <person name="Chan Y.S."/>
            <person name="von Grotthuss M."/>
            <person name="Hillier L.W."/>
            <person name="Roote J."/>
            <person name="Ashburner M."/>
            <person name="Bergman C.M."/>
        </authorList>
    </citation>
    <scope>NUCLEOTIDE SEQUENCE [LARGE SCALE GENOMIC DNA]</scope>
    <source>
        <strain evidence="4">Tai18E2 / Tucson 14021-0261.01</strain>
    </source>
</reference>
<dbReference type="Gene3D" id="3.10.200.10">
    <property type="entry name" value="Alpha carbonic anhydrase"/>
    <property type="match status" value="1"/>
</dbReference>
<dbReference type="OrthoDB" id="429145at2759"/>
<dbReference type="PROSITE" id="PS51144">
    <property type="entry name" value="ALPHA_CA_2"/>
    <property type="match status" value="1"/>
</dbReference>
<dbReference type="SUPFAM" id="SSF51069">
    <property type="entry name" value="Carbonic anhydrase"/>
    <property type="match status" value="1"/>
</dbReference>
<name>A0A0R1E6L3_DROYA</name>
<sequence>MQASAFHKLLLLLPVAFFEIANGAGDWTYLSNGKDWGHLCSTGKLQSPISLDIKTAVKKAIPRVWFGHHTQELSRPLIIKNNGHTSRLCIFHFVV</sequence>
<keyword evidence="4" id="KW-1185">Reference proteome</keyword>
<dbReference type="InterPro" id="IPR001148">
    <property type="entry name" value="CA_dom"/>
</dbReference>
<dbReference type="KEGG" id="dya:Dyak_GE28884"/>
<feature type="chain" id="PRO_5006403237" description="Alpha-carbonic anhydrase domain-containing protein" evidence="1">
    <location>
        <begin position="24"/>
        <end position="95"/>
    </location>
</feature>
<reference evidence="3 4" key="1">
    <citation type="journal article" date="2007" name="Nature">
        <title>Evolution of genes and genomes on the Drosophila phylogeny.</title>
        <authorList>
            <consortium name="Drosophila 12 Genomes Consortium"/>
            <person name="Clark A.G."/>
            <person name="Eisen M.B."/>
            <person name="Smith D.R."/>
            <person name="Bergman C.M."/>
            <person name="Oliver B."/>
            <person name="Markow T.A."/>
            <person name="Kaufman T.C."/>
            <person name="Kellis M."/>
            <person name="Gelbart W."/>
            <person name="Iyer V.N."/>
            <person name="Pollard D.A."/>
            <person name="Sackton T.B."/>
            <person name="Larracuente A.M."/>
            <person name="Singh N.D."/>
            <person name="Abad J.P."/>
            <person name="Abt D.N."/>
            <person name="Adryan B."/>
            <person name="Aguade M."/>
            <person name="Akashi H."/>
            <person name="Anderson W.W."/>
            <person name="Aquadro C.F."/>
            <person name="Ardell D.H."/>
            <person name="Arguello R."/>
            <person name="Artieri C.G."/>
            <person name="Barbash D.A."/>
            <person name="Barker D."/>
            <person name="Barsanti P."/>
            <person name="Batterham P."/>
            <person name="Batzoglou S."/>
            <person name="Begun D."/>
            <person name="Bhutkar A."/>
            <person name="Blanco E."/>
            <person name="Bosak S.A."/>
            <person name="Bradley R.K."/>
            <person name="Brand A.D."/>
            <person name="Brent M.R."/>
            <person name="Brooks A.N."/>
            <person name="Brown R.H."/>
            <person name="Butlin R.K."/>
            <person name="Caggese C."/>
            <person name="Calvi B.R."/>
            <person name="Bernardo de Carvalho A."/>
            <person name="Caspi A."/>
            <person name="Castrezana S."/>
            <person name="Celniker S.E."/>
            <person name="Chang J.L."/>
            <person name="Chapple C."/>
            <person name="Chatterji S."/>
            <person name="Chinwalla A."/>
            <person name="Civetta A."/>
            <person name="Clifton S.W."/>
            <person name="Comeron J.M."/>
            <person name="Costello J.C."/>
            <person name="Coyne J.A."/>
            <person name="Daub J."/>
            <person name="David R.G."/>
            <person name="Delcher A.L."/>
            <person name="Delehaunty K."/>
            <person name="Do C.B."/>
            <person name="Ebling H."/>
            <person name="Edwards K."/>
            <person name="Eickbush T."/>
            <person name="Evans J.D."/>
            <person name="Filipski A."/>
            <person name="Findeiss S."/>
            <person name="Freyhult E."/>
            <person name="Fulton L."/>
            <person name="Fulton R."/>
            <person name="Garcia A.C."/>
            <person name="Gardiner A."/>
            <person name="Garfield D.A."/>
            <person name="Garvin B.E."/>
            <person name="Gibson G."/>
            <person name="Gilbert D."/>
            <person name="Gnerre S."/>
            <person name="Godfrey J."/>
            <person name="Good R."/>
            <person name="Gotea V."/>
            <person name="Gravely B."/>
            <person name="Greenberg A.J."/>
            <person name="Griffiths-Jones S."/>
            <person name="Gross S."/>
            <person name="Guigo R."/>
            <person name="Gustafson E.A."/>
            <person name="Haerty W."/>
            <person name="Hahn M.W."/>
            <person name="Halligan D.L."/>
            <person name="Halpern A.L."/>
            <person name="Halter G.M."/>
            <person name="Han M.V."/>
            <person name="Heger A."/>
            <person name="Hillier L."/>
            <person name="Hinrichs A.S."/>
            <person name="Holmes I."/>
            <person name="Hoskins R.A."/>
            <person name="Hubisz M.J."/>
            <person name="Hultmark D."/>
            <person name="Huntley M.A."/>
            <person name="Jaffe D.B."/>
            <person name="Jagadeeshan S."/>
            <person name="Jeck W.R."/>
            <person name="Johnson J."/>
            <person name="Jones C.D."/>
            <person name="Jordan W.C."/>
            <person name="Karpen G.H."/>
            <person name="Kataoka E."/>
            <person name="Keightley P.D."/>
            <person name="Kheradpour P."/>
            <person name="Kirkness E.F."/>
            <person name="Koerich L.B."/>
            <person name="Kristiansen K."/>
            <person name="Kudrna D."/>
            <person name="Kulathinal R.J."/>
            <person name="Kumar S."/>
            <person name="Kwok R."/>
            <person name="Lander E."/>
            <person name="Langley C.H."/>
            <person name="Lapoint R."/>
            <person name="Lazzaro B.P."/>
            <person name="Lee S.J."/>
            <person name="Levesque L."/>
            <person name="Li R."/>
            <person name="Lin C.F."/>
            <person name="Lin M.F."/>
            <person name="Lindblad-Toh K."/>
            <person name="Llopart A."/>
            <person name="Long M."/>
            <person name="Low L."/>
            <person name="Lozovsky E."/>
            <person name="Lu J."/>
            <person name="Luo M."/>
            <person name="Machado C.A."/>
            <person name="Makalowski W."/>
            <person name="Marzo M."/>
            <person name="Matsuda M."/>
            <person name="Matzkin L."/>
            <person name="McAllister B."/>
            <person name="McBride C.S."/>
            <person name="McKernan B."/>
            <person name="McKernan K."/>
            <person name="Mendez-Lago M."/>
            <person name="Minx P."/>
            <person name="Mollenhauer M.U."/>
            <person name="Montooth K."/>
            <person name="Mount S.M."/>
            <person name="Mu X."/>
            <person name="Myers E."/>
            <person name="Negre B."/>
            <person name="Newfeld S."/>
            <person name="Nielsen R."/>
            <person name="Noor M.A."/>
            <person name="O'Grady P."/>
            <person name="Pachter L."/>
            <person name="Papaceit M."/>
            <person name="Parisi M.J."/>
            <person name="Parisi M."/>
            <person name="Parts L."/>
            <person name="Pedersen J.S."/>
            <person name="Pesole G."/>
            <person name="Phillippy A.M."/>
            <person name="Ponting C.P."/>
            <person name="Pop M."/>
            <person name="Porcelli D."/>
            <person name="Powell J.R."/>
            <person name="Prohaska S."/>
            <person name="Pruitt K."/>
            <person name="Puig M."/>
            <person name="Quesneville H."/>
            <person name="Ram K.R."/>
            <person name="Rand D."/>
            <person name="Rasmussen M.D."/>
            <person name="Reed L.K."/>
            <person name="Reenan R."/>
            <person name="Reily A."/>
            <person name="Remington K.A."/>
            <person name="Rieger T.T."/>
            <person name="Ritchie M.G."/>
            <person name="Robin C."/>
            <person name="Rogers Y.H."/>
            <person name="Rohde C."/>
            <person name="Rozas J."/>
            <person name="Rubenfield M.J."/>
            <person name="Ruiz A."/>
            <person name="Russo S."/>
            <person name="Salzberg S.L."/>
            <person name="Sanchez-Gracia A."/>
            <person name="Saranga D.J."/>
            <person name="Sato H."/>
            <person name="Schaeffer S.W."/>
            <person name="Schatz M.C."/>
            <person name="Schlenke T."/>
            <person name="Schwartz R."/>
            <person name="Segarra C."/>
            <person name="Singh R.S."/>
            <person name="Sirot L."/>
            <person name="Sirota M."/>
            <person name="Sisneros N.B."/>
            <person name="Smith C.D."/>
            <person name="Smith T.F."/>
            <person name="Spieth J."/>
            <person name="Stage D.E."/>
            <person name="Stark A."/>
            <person name="Stephan W."/>
            <person name="Strausberg R.L."/>
            <person name="Strempel S."/>
            <person name="Sturgill D."/>
            <person name="Sutton G."/>
            <person name="Sutton G.G."/>
            <person name="Tao W."/>
            <person name="Teichmann S."/>
            <person name="Tobari Y.N."/>
            <person name="Tomimura Y."/>
            <person name="Tsolas J.M."/>
            <person name="Valente V.L."/>
            <person name="Venter E."/>
            <person name="Venter J.C."/>
            <person name="Vicario S."/>
            <person name="Vieira F.G."/>
            <person name="Vilella A.J."/>
            <person name="Villasante A."/>
            <person name="Walenz B."/>
            <person name="Wang J."/>
            <person name="Wasserman M."/>
            <person name="Watts T."/>
            <person name="Wilson D."/>
            <person name="Wilson R.K."/>
            <person name="Wing R.A."/>
            <person name="Wolfner M.F."/>
            <person name="Wong A."/>
            <person name="Wong G.K."/>
            <person name="Wu C.I."/>
            <person name="Wu G."/>
            <person name="Yamamoto D."/>
            <person name="Yang H.P."/>
            <person name="Yang S.P."/>
            <person name="Yorke J.A."/>
            <person name="Yoshida K."/>
            <person name="Zdobnov E."/>
            <person name="Zhang P."/>
            <person name="Zhang Y."/>
            <person name="Zimin A.V."/>
            <person name="Baldwin J."/>
            <person name="Abdouelleil A."/>
            <person name="Abdulkadir J."/>
            <person name="Abebe A."/>
            <person name="Abera B."/>
            <person name="Abreu J."/>
            <person name="Acer S.C."/>
            <person name="Aftuck L."/>
            <person name="Alexander A."/>
            <person name="An P."/>
            <person name="Anderson E."/>
            <person name="Anderson S."/>
            <person name="Arachi H."/>
            <person name="Azer M."/>
            <person name="Bachantsang P."/>
            <person name="Barry A."/>
            <person name="Bayul T."/>
            <person name="Berlin A."/>
            <person name="Bessette D."/>
            <person name="Bloom T."/>
            <person name="Blye J."/>
            <person name="Boguslavskiy L."/>
            <person name="Bonnet C."/>
            <person name="Boukhgalter B."/>
            <person name="Bourzgui I."/>
            <person name="Brown A."/>
            <person name="Cahill P."/>
            <person name="Channer S."/>
            <person name="Cheshatsang Y."/>
            <person name="Chuda L."/>
            <person name="Citroen M."/>
            <person name="Collymore A."/>
            <person name="Cooke P."/>
            <person name="Costello M."/>
            <person name="D'Aco K."/>
            <person name="Daza R."/>
            <person name="De Haan G."/>
            <person name="DeGray S."/>
            <person name="DeMaso C."/>
            <person name="Dhargay N."/>
            <person name="Dooley K."/>
            <person name="Dooley E."/>
            <person name="Doricent M."/>
            <person name="Dorje P."/>
            <person name="Dorjee K."/>
            <person name="Dupes A."/>
            <person name="Elong R."/>
            <person name="Falk J."/>
            <person name="Farina A."/>
            <person name="Faro S."/>
            <person name="Ferguson D."/>
            <person name="Fisher S."/>
            <person name="Foley C.D."/>
            <person name="Franke A."/>
            <person name="Friedrich D."/>
            <person name="Gadbois L."/>
            <person name="Gearin G."/>
            <person name="Gearin C.R."/>
            <person name="Giannoukos G."/>
            <person name="Goode T."/>
            <person name="Graham J."/>
            <person name="Grandbois E."/>
            <person name="Grewal S."/>
            <person name="Gyaltsen K."/>
            <person name="Hafez N."/>
            <person name="Hagos B."/>
            <person name="Hall J."/>
            <person name="Henson C."/>
            <person name="Hollinger A."/>
            <person name="Honan T."/>
            <person name="Huard M.D."/>
            <person name="Hughes L."/>
            <person name="Hurhula B."/>
            <person name="Husby M.E."/>
            <person name="Kamat A."/>
            <person name="Kanga B."/>
            <person name="Kashin S."/>
            <person name="Khazanovich D."/>
            <person name="Kisner P."/>
            <person name="Lance K."/>
            <person name="Lara M."/>
            <person name="Lee W."/>
            <person name="Lennon N."/>
            <person name="Letendre F."/>
            <person name="LeVine R."/>
            <person name="Lipovsky A."/>
            <person name="Liu X."/>
            <person name="Liu J."/>
            <person name="Liu S."/>
            <person name="Lokyitsang T."/>
            <person name="Lokyitsang Y."/>
            <person name="Lubonja R."/>
            <person name="Lui A."/>
            <person name="MacDonald P."/>
            <person name="Magnisalis V."/>
            <person name="Maru K."/>
            <person name="Matthews C."/>
            <person name="McCusker W."/>
            <person name="McDonough S."/>
            <person name="Mehta T."/>
            <person name="Meldrim J."/>
            <person name="Meneus L."/>
            <person name="Mihai O."/>
            <person name="Mihalev A."/>
            <person name="Mihova T."/>
            <person name="Mittelman R."/>
            <person name="Mlenga V."/>
            <person name="Montmayeur A."/>
            <person name="Mulrain L."/>
            <person name="Navidi A."/>
            <person name="Naylor J."/>
            <person name="Negash T."/>
            <person name="Nguyen T."/>
            <person name="Nguyen N."/>
            <person name="Nicol R."/>
            <person name="Norbu C."/>
            <person name="Norbu N."/>
            <person name="Novod N."/>
            <person name="O'Neill B."/>
            <person name="Osman S."/>
            <person name="Markiewicz E."/>
            <person name="Oyono O.L."/>
            <person name="Patti C."/>
            <person name="Phunkhang P."/>
            <person name="Pierre F."/>
            <person name="Priest M."/>
            <person name="Raghuraman S."/>
            <person name="Rege F."/>
            <person name="Reyes R."/>
            <person name="Rise C."/>
            <person name="Rogov P."/>
            <person name="Ross K."/>
            <person name="Ryan E."/>
            <person name="Settipalli S."/>
            <person name="Shea T."/>
            <person name="Sherpa N."/>
            <person name="Shi L."/>
            <person name="Shih D."/>
            <person name="Sparrow T."/>
            <person name="Spaulding J."/>
            <person name="Stalker J."/>
            <person name="Stange-Thomann N."/>
            <person name="Stavropoulos S."/>
            <person name="Stone C."/>
            <person name="Strader C."/>
            <person name="Tesfaye S."/>
            <person name="Thomson T."/>
            <person name="Thoulutsang Y."/>
            <person name="Thoulutsang D."/>
            <person name="Topham K."/>
            <person name="Topping I."/>
            <person name="Tsamla T."/>
            <person name="Vassiliev H."/>
            <person name="Vo A."/>
            <person name="Wangchuk T."/>
            <person name="Wangdi T."/>
            <person name="Weiand M."/>
            <person name="Wilkinson J."/>
            <person name="Wilson A."/>
            <person name="Yadav S."/>
            <person name="Young G."/>
            <person name="Yu Q."/>
            <person name="Zembek L."/>
            <person name="Zhong D."/>
            <person name="Zimmer A."/>
            <person name="Zwirko Z."/>
            <person name="Jaffe D.B."/>
            <person name="Alvarez P."/>
            <person name="Brockman W."/>
            <person name="Butler J."/>
            <person name="Chin C."/>
            <person name="Gnerre S."/>
            <person name="Grabherr M."/>
            <person name="Kleber M."/>
            <person name="Mauceli E."/>
            <person name="MacCallum I."/>
        </authorList>
    </citation>
    <scope>NUCLEOTIDE SEQUENCE [LARGE SCALE GENOMIC DNA]</scope>
    <source>
        <strain evidence="4">Tai18E2 / Tucson 14021-0261.01</strain>
    </source>
</reference>
<accession>A0A0R1E6L3</accession>
<evidence type="ECO:0000313" key="3">
    <source>
        <dbReference type="EMBL" id="KRK04725.1"/>
    </source>
</evidence>
<evidence type="ECO:0000259" key="2">
    <source>
        <dbReference type="PROSITE" id="PS51144"/>
    </source>
</evidence>
<dbReference type="Proteomes" id="UP000002282">
    <property type="component" value="Chromosome 3R"/>
</dbReference>
<evidence type="ECO:0000313" key="4">
    <source>
        <dbReference type="Proteomes" id="UP000002282"/>
    </source>
</evidence>
<dbReference type="EMBL" id="CM000160">
    <property type="protein sequence ID" value="KRK04725.1"/>
    <property type="molecule type" value="Genomic_DNA"/>
</dbReference>
<dbReference type="AlphaFoldDB" id="A0A0R1E6L3"/>
<keyword evidence="1" id="KW-0732">Signal</keyword>
<evidence type="ECO:0000256" key="1">
    <source>
        <dbReference type="SAM" id="SignalP"/>
    </source>
</evidence>
<gene>
    <name evidence="3" type="primary">Dyak\GE28884</name>
    <name evidence="3" type="synonym">GE28884</name>
    <name evidence="3" type="ORF">Dyak_GE28884</name>
</gene>